<dbReference type="AlphaFoldDB" id="A0A1H0VAS7"/>
<sequence>MAVTQNYLQSLPDKNGLTLFIDYSPRPFMVVLAHSTFNSLLSRSFTASEQFLFL</sequence>
<dbReference type="EMBL" id="FNJI01000044">
    <property type="protein sequence ID" value="SDP75471.1"/>
    <property type="molecule type" value="Genomic_DNA"/>
</dbReference>
<reference evidence="1 2" key="1">
    <citation type="submission" date="2016-10" db="EMBL/GenBank/DDBJ databases">
        <authorList>
            <person name="de Groot N.N."/>
        </authorList>
    </citation>
    <scope>NUCLEOTIDE SEQUENCE [LARGE SCALE GENOMIC DNA]</scope>
    <source>
        <strain evidence="1 2">DSM 12130</strain>
    </source>
</reference>
<dbReference type="Proteomes" id="UP000199073">
    <property type="component" value="Unassembled WGS sequence"/>
</dbReference>
<gene>
    <name evidence="1" type="ORF">SAMN05660330_03963</name>
</gene>
<keyword evidence="2" id="KW-1185">Reference proteome</keyword>
<organism evidence="1 2">
    <name type="scientific">Desulforhopalus singaporensis</name>
    <dbReference type="NCBI Taxonomy" id="91360"/>
    <lineage>
        <taxon>Bacteria</taxon>
        <taxon>Pseudomonadati</taxon>
        <taxon>Thermodesulfobacteriota</taxon>
        <taxon>Desulfobulbia</taxon>
        <taxon>Desulfobulbales</taxon>
        <taxon>Desulfocapsaceae</taxon>
        <taxon>Desulforhopalus</taxon>
    </lineage>
</organism>
<evidence type="ECO:0000313" key="1">
    <source>
        <dbReference type="EMBL" id="SDP75471.1"/>
    </source>
</evidence>
<name>A0A1H0VAS7_9BACT</name>
<proteinExistence type="predicted"/>
<evidence type="ECO:0000313" key="2">
    <source>
        <dbReference type="Proteomes" id="UP000199073"/>
    </source>
</evidence>
<accession>A0A1H0VAS7</accession>
<protein>
    <submittedName>
        <fullName evidence="1">Uncharacterized protein</fullName>
    </submittedName>
</protein>